<keyword evidence="5" id="KW-1185">Reference proteome</keyword>
<organism evidence="4 5">
    <name type="scientific">Plenodomus tracheiphilus IPT5</name>
    <dbReference type="NCBI Taxonomy" id="1408161"/>
    <lineage>
        <taxon>Eukaryota</taxon>
        <taxon>Fungi</taxon>
        <taxon>Dikarya</taxon>
        <taxon>Ascomycota</taxon>
        <taxon>Pezizomycotina</taxon>
        <taxon>Dothideomycetes</taxon>
        <taxon>Pleosporomycetidae</taxon>
        <taxon>Pleosporales</taxon>
        <taxon>Pleosporineae</taxon>
        <taxon>Leptosphaeriaceae</taxon>
        <taxon>Plenodomus</taxon>
    </lineage>
</organism>
<proteinExistence type="predicted"/>
<evidence type="ECO:0000313" key="5">
    <source>
        <dbReference type="Proteomes" id="UP000799423"/>
    </source>
</evidence>
<feature type="DNA-binding region" description="HMG box" evidence="1">
    <location>
        <begin position="274"/>
        <end position="340"/>
    </location>
</feature>
<feature type="compositionally biased region" description="Basic residues" evidence="2">
    <location>
        <begin position="107"/>
        <end position="137"/>
    </location>
</feature>
<keyword evidence="1" id="KW-0238">DNA-binding</keyword>
<dbReference type="InterPro" id="IPR009071">
    <property type="entry name" value="HMG_box_dom"/>
</dbReference>
<dbReference type="PROSITE" id="PS50118">
    <property type="entry name" value="HMG_BOX_2"/>
    <property type="match status" value="1"/>
</dbReference>
<evidence type="ECO:0000256" key="2">
    <source>
        <dbReference type="SAM" id="MobiDB-lite"/>
    </source>
</evidence>
<evidence type="ECO:0000259" key="3">
    <source>
        <dbReference type="PROSITE" id="PS50118"/>
    </source>
</evidence>
<sequence>PSRLAAMLARGALWRLTADGPKTTPHDFPQLARLAQRALPIRSASHTSAARTLWRARAVALHARRSMATTAAAAKPTATVKKAVKAKAATTAASKTATKKTASATKARPRAAAKKTTAKKSTAKKAAPKKKAVAKRVKKPLTEEAKLKVEIAALRKTALKVPVSRASLSGYNAYIQEHSPKGSGHESAVIRGNIAALAKSFKELTPAEVEHYNHLAIQKTAAKRAEYKAWVESYTPDEIRLANNARRLLRKKLVNTRKGGRPSHTDPLVDERVPKKPSSAYVKFSADRFASGDFKGISIAESAKLIASEWKALRTDEKEKYKSSYAADRKRFDSVQPATAAA</sequence>
<name>A0A6A7BL52_9PLEO</name>
<evidence type="ECO:0000313" key="4">
    <source>
        <dbReference type="EMBL" id="KAF2856236.1"/>
    </source>
</evidence>
<dbReference type="Gene3D" id="1.10.30.10">
    <property type="entry name" value="High mobility group box domain"/>
    <property type="match status" value="2"/>
</dbReference>
<reference evidence="4" key="1">
    <citation type="submission" date="2020-01" db="EMBL/GenBank/DDBJ databases">
        <authorList>
            <consortium name="DOE Joint Genome Institute"/>
            <person name="Haridas S."/>
            <person name="Albert R."/>
            <person name="Binder M."/>
            <person name="Bloem J."/>
            <person name="Labutti K."/>
            <person name="Salamov A."/>
            <person name="Andreopoulos B."/>
            <person name="Baker S.E."/>
            <person name="Barry K."/>
            <person name="Bills G."/>
            <person name="Bluhm B.H."/>
            <person name="Cannon C."/>
            <person name="Castanera R."/>
            <person name="Culley D.E."/>
            <person name="Daum C."/>
            <person name="Ezra D."/>
            <person name="Gonzalez J.B."/>
            <person name="Henrissat B."/>
            <person name="Kuo A."/>
            <person name="Liang C."/>
            <person name="Lipzen A."/>
            <person name="Lutzoni F."/>
            <person name="Magnuson J."/>
            <person name="Mondo S."/>
            <person name="Nolan M."/>
            <person name="Ohm R."/>
            <person name="Pangilinan J."/>
            <person name="Park H.-J."/>
            <person name="Ramirez L."/>
            <person name="Alfaro M."/>
            <person name="Sun H."/>
            <person name="Tritt A."/>
            <person name="Yoshinaga Y."/>
            <person name="Zwiers L.-H."/>
            <person name="Turgeon B.G."/>
            <person name="Goodwin S.B."/>
            <person name="Spatafora J.W."/>
            <person name="Crous P.W."/>
            <person name="Grigoriev I.V."/>
        </authorList>
    </citation>
    <scope>NUCLEOTIDE SEQUENCE</scope>
    <source>
        <strain evidence="4">IPT5</strain>
    </source>
</reference>
<feature type="compositionally biased region" description="Low complexity" evidence="2">
    <location>
        <begin position="94"/>
        <end position="106"/>
    </location>
</feature>
<dbReference type="SUPFAM" id="SSF47095">
    <property type="entry name" value="HMG-box"/>
    <property type="match status" value="2"/>
</dbReference>
<feature type="non-terminal residue" evidence="4">
    <location>
        <position position="1"/>
    </location>
</feature>
<dbReference type="OrthoDB" id="1919336at2759"/>
<keyword evidence="1" id="KW-0539">Nucleus</keyword>
<dbReference type="Pfam" id="PF00505">
    <property type="entry name" value="HMG_box"/>
    <property type="match status" value="1"/>
</dbReference>
<evidence type="ECO:0000256" key="1">
    <source>
        <dbReference type="PROSITE-ProRule" id="PRU00267"/>
    </source>
</evidence>
<dbReference type="GO" id="GO:0005634">
    <property type="term" value="C:nucleus"/>
    <property type="evidence" value="ECO:0007669"/>
    <property type="project" value="UniProtKB-UniRule"/>
</dbReference>
<dbReference type="CDD" id="cd00084">
    <property type="entry name" value="HMG-box_SF"/>
    <property type="match status" value="1"/>
</dbReference>
<dbReference type="EMBL" id="MU006289">
    <property type="protein sequence ID" value="KAF2856236.1"/>
    <property type="molecule type" value="Genomic_DNA"/>
</dbReference>
<dbReference type="Proteomes" id="UP000799423">
    <property type="component" value="Unassembled WGS sequence"/>
</dbReference>
<gene>
    <name evidence="4" type="ORF">T440DRAFT_383814</name>
</gene>
<accession>A0A6A7BL52</accession>
<dbReference type="SMART" id="SM00398">
    <property type="entry name" value="HMG"/>
    <property type="match status" value="2"/>
</dbReference>
<dbReference type="InterPro" id="IPR036910">
    <property type="entry name" value="HMG_box_dom_sf"/>
</dbReference>
<feature type="domain" description="HMG box" evidence="3">
    <location>
        <begin position="274"/>
        <end position="340"/>
    </location>
</feature>
<dbReference type="AlphaFoldDB" id="A0A6A7BL52"/>
<protein>
    <recommendedName>
        <fullName evidence="3">HMG box domain-containing protein</fullName>
    </recommendedName>
</protein>
<feature type="region of interest" description="Disordered" evidence="2">
    <location>
        <begin position="94"/>
        <end position="137"/>
    </location>
</feature>
<dbReference type="GO" id="GO:0003677">
    <property type="term" value="F:DNA binding"/>
    <property type="evidence" value="ECO:0007669"/>
    <property type="project" value="UniProtKB-UniRule"/>
</dbReference>